<dbReference type="InterPro" id="IPR002048">
    <property type="entry name" value="EF_hand_dom"/>
</dbReference>
<comment type="subcellular location">
    <subcellularLocation>
        <location evidence="1">Membrane</location>
        <topology evidence="1">Multi-pass membrane protein</topology>
    </subcellularLocation>
</comment>
<evidence type="ECO:0000313" key="8">
    <source>
        <dbReference type="EMBL" id="CAE8732064.1"/>
    </source>
</evidence>
<evidence type="ECO:0000259" key="7">
    <source>
        <dbReference type="PROSITE" id="PS50222"/>
    </source>
</evidence>
<gene>
    <name evidence="8" type="ORF">PGLA2088_LOCUS46248</name>
</gene>
<evidence type="ECO:0000256" key="3">
    <source>
        <dbReference type="ARBA" id="ARBA00022837"/>
    </source>
</evidence>
<dbReference type="Pfam" id="PF00520">
    <property type="entry name" value="Ion_trans"/>
    <property type="match status" value="1"/>
</dbReference>
<dbReference type="InterPro" id="IPR018247">
    <property type="entry name" value="EF_Hand_1_Ca_BS"/>
</dbReference>
<dbReference type="SUPFAM" id="SSF47473">
    <property type="entry name" value="EF-hand"/>
    <property type="match status" value="1"/>
</dbReference>
<keyword evidence="5 6" id="KW-0472">Membrane</keyword>
<dbReference type="PROSITE" id="PS00018">
    <property type="entry name" value="EF_HAND_1"/>
    <property type="match status" value="1"/>
</dbReference>
<organism evidence="8 9">
    <name type="scientific">Polarella glacialis</name>
    <name type="common">Dinoflagellate</name>
    <dbReference type="NCBI Taxonomy" id="89957"/>
    <lineage>
        <taxon>Eukaryota</taxon>
        <taxon>Sar</taxon>
        <taxon>Alveolata</taxon>
        <taxon>Dinophyceae</taxon>
        <taxon>Suessiales</taxon>
        <taxon>Suessiaceae</taxon>
        <taxon>Polarella</taxon>
    </lineage>
</organism>
<evidence type="ECO:0000256" key="1">
    <source>
        <dbReference type="ARBA" id="ARBA00004141"/>
    </source>
</evidence>
<reference evidence="8" key="1">
    <citation type="submission" date="2021-02" db="EMBL/GenBank/DDBJ databases">
        <authorList>
            <person name="Dougan E. K."/>
            <person name="Rhodes N."/>
            <person name="Thang M."/>
            <person name="Chan C."/>
        </authorList>
    </citation>
    <scope>NUCLEOTIDE SEQUENCE</scope>
</reference>
<dbReference type="Gene3D" id="1.10.238.10">
    <property type="entry name" value="EF-hand"/>
    <property type="match status" value="1"/>
</dbReference>
<feature type="transmembrane region" description="Helical" evidence="6">
    <location>
        <begin position="54"/>
        <end position="73"/>
    </location>
</feature>
<sequence length="308" mass="34274">MKSFGDNKSGSSWKTLRSLRIVRLFRGLRIARILRFVHSLQKLLHCIAATMKSLMWTILLLCIIFYGCGVALAQVTADYCREVAVQESGNVNAIPRCNMEALDRYWSSVPISMLTLLKSTSGGISWELVLEPLGQVSWMATLTFLLFFVFTYFAVLNVVTGVFCQSAVESASSDQELAAIAQLVNRTAHADAVLHIFNEKDEDTSSQITCEQFEQKLSDKNLVAYLESIGIDLADARTLVSLIDVDMNGYIDVEEFITGCLNLKGGAKAIHLAKLSYEQKMVLHTIEMLQTKLDSLLLHFGPNTSTEE</sequence>
<evidence type="ECO:0000256" key="5">
    <source>
        <dbReference type="ARBA" id="ARBA00023136"/>
    </source>
</evidence>
<protein>
    <recommendedName>
        <fullName evidence="7">EF-hand domain-containing protein</fullName>
    </recommendedName>
</protein>
<dbReference type="Proteomes" id="UP000626109">
    <property type="component" value="Unassembled WGS sequence"/>
</dbReference>
<dbReference type="InterPro" id="IPR005821">
    <property type="entry name" value="Ion_trans_dom"/>
</dbReference>
<dbReference type="Gene3D" id="1.10.287.70">
    <property type="match status" value="1"/>
</dbReference>
<dbReference type="GO" id="GO:0005509">
    <property type="term" value="F:calcium ion binding"/>
    <property type="evidence" value="ECO:0007669"/>
    <property type="project" value="InterPro"/>
</dbReference>
<evidence type="ECO:0000256" key="4">
    <source>
        <dbReference type="ARBA" id="ARBA00022989"/>
    </source>
</evidence>
<dbReference type="PROSITE" id="PS50222">
    <property type="entry name" value="EF_HAND_2"/>
    <property type="match status" value="1"/>
</dbReference>
<evidence type="ECO:0000256" key="2">
    <source>
        <dbReference type="ARBA" id="ARBA00022692"/>
    </source>
</evidence>
<name>A0A813LQA6_POLGL</name>
<evidence type="ECO:0000256" key="6">
    <source>
        <dbReference type="SAM" id="Phobius"/>
    </source>
</evidence>
<keyword evidence="2 6" id="KW-0812">Transmembrane</keyword>
<evidence type="ECO:0000313" key="9">
    <source>
        <dbReference type="Proteomes" id="UP000626109"/>
    </source>
</evidence>
<dbReference type="AlphaFoldDB" id="A0A813LQA6"/>
<keyword evidence="4 6" id="KW-1133">Transmembrane helix</keyword>
<keyword evidence="3" id="KW-0106">Calcium</keyword>
<dbReference type="GO" id="GO:0005216">
    <property type="term" value="F:monoatomic ion channel activity"/>
    <property type="evidence" value="ECO:0007669"/>
    <property type="project" value="InterPro"/>
</dbReference>
<feature type="domain" description="EF-hand" evidence="7">
    <location>
        <begin position="231"/>
        <end position="266"/>
    </location>
</feature>
<dbReference type="InterPro" id="IPR011992">
    <property type="entry name" value="EF-hand-dom_pair"/>
</dbReference>
<accession>A0A813LQA6</accession>
<dbReference type="GO" id="GO:0016020">
    <property type="term" value="C:membrane"/>
    <property type="evidence" value="ECO:0007669"/>
    <property type="project" value="UniProtKB-SubCell"/>
</dbReference>
<proteinExistence type="predicted"/>
<dbReference type="EMBL" id="CAJNNW010036108">
    <property type="protein sequence ID" value="CAE8732064.1"/>
    <property type="molecule type" value="Genomic_DNA"/>
</dbReference>
<comment type="caution">
    <text evidence="8">The sequence shown here is derived from an EMBL/GenBank/DDBJ whole genome shotgun (WGS) entry which is preliminary data.</text>
</comment>
<feature type="transmembrane region" description="Helical" evidence="6">
    <location>
        <begin position="136"/>
        <end position="159"/>
    </location>
</feature>